<dbReference type="Proteomes" id="UP001159405">
    <property type="component" value="Unassembled WGS sequence"/>
</dbReference>
<feature type="non-terminal residue" evidence="2">
    <location>
        <position position="169"/>
    </location>
</feature>
<comment type="caution">
    <text evidence="2">The sequence shown here is derived from an EMBL/GenBank/DDBJ whole genome shotgun (WGS) entry which is preliminary data.</text>
</comment>
<evidence type="ECO:0000256" key="1">
    <source>
        <dbReference type="SAM" id="MobiDB-lite"/>
    </source>
</evidence>
<dbReference type="EMBL" id="CALNXK010000003">
    <property type="protein sequence ID" value="CAH3035192.1"/>
    <property type="molecule type" value="Genomic_DNA"/>
</dbReference>
<keyword evidence="3" id="KW-1185">Reference proteome</keyword>
<name>A0ABN8MXW1_9CNID</name>
<evidence type="ECO:0000313" key="2">
    <source>
        <dbReference type="EMBL" id="CAH3035192.1"/>
    </source>
</evidence>
<organism evidence="2 3">
    <name type="scientific">Porites lobata</name>
    <dbReference type="NCBI Taxonomy" id="104759"/>
    <lineage>
        <taxon>Eukaryota</taxon>
        <taxon>Metazoa</taxon>
        <taxon>Cnidaria</taxon>
        <taxon>Anthozoa</taxon>
        <taxon>Hexacorallia</taxon>
        <taxon>Scleractinia</taxon>
        <taxon>Fungiina</taxon>
        <taxon>Poritidae</taxon>
        <taxon>Porites</taxon>
    </lineage>
</organism>
<protein>
    <submittedName>
        <fullName evidence="2">Uncharacterized protein</fullName>
    </submittedName>
</protein>
<proteinExistence type="predicted"/>
<accession>A0ABN8MXW1</accession>
<sequence length="169" mass="19607">MAAIRQCVACNRQISETWNSCQCGRVLTETRTIAGKRFSDYRAELYTRLVIEESKKQAQKKRTKGSRAAPQGQQRERTRLPNLLRGRKRRKRTRPSLLVREQTATAVQNQREYKQTHETAVAENVSPVKNQNKQAIHSHQLWLRSTRDFKTRVSCGLALPADYRSRVQT</sequence>
<feature type="compositionally biased region" description="Basic residues" evidence="1">
    <location>
        <begin position="85"/>
        <end position="94"/>
    </location>
</feature>
<gene>
    <name evidence="2" type="ORF">PLOB_00025033</name>
</gene>
<evidence type="ECO:0000313" key="3">
    <source>
        <dbReference type="Proteomes" id="UP001159405"/>
    </source>
</evidence>
<reference evidence="2 3" key="1">
    <citation type="submission" date="2022-05" db="EMBL/GenBank/DDBJ databases">
        <authorList>
            <consortium name="Genoscope - CEA"/>
            <person name="William W."/>
        </authorList>
    </citation>
    <scope>NUCLEOTIDE SEQUENCE [LARGE SCALE GENOMIC DNA]</scope>
</reference>
<feature type="region of interest" description="Disordered" evidence="1">
    <location>
        <begin position="55"/>
        <end position="94"/>
    </location>
</feature>